<sequence length="284" mass="32351">MAEATEQSRITTREKLIEAGKEYNLLSDAFMSVALRDIPACQYVLRILTGIKNLKVREVRPQYRVSKIESHDAVLDVLAEDETGRLFDLEIQRADTLDHARRTRFYSSMIDSNYLEKGKTYSDLPEVYVIYVSETDLWKAGYTTYELEKKFRKSNVSYDDGQHVLYINAAVNDGSETAKLMDYFKTADPDDMEHGELSQRVHFLKCDEGGLSEMCEVTERIYKMGREDGRDEGRAEGREEEKQATARNLFKLGIPVETIAKAVEVNINLVKEWLSGNGNTSTAG</sequence>
<dbReference type="Pfam" id="PF12784">
    <property type="entry name" value="PDDEXK_2"/>
    <property type="match status" value="1"/>
</dbReference>
<protein>
    <submittedName>
        <fullName evidence="1">Rpn family recombination-promoting nuclease/putative transposase</fullName>
    </submittedName>
</protein>
<dbReference type="NCBIfam" id="TIGR01784">
    <property type="entry name" value="T_den_put_tspse"/>
    <property type="match status" value="1"/>
</dbReference>
<dbReference type="InterPro" id="IPR010106">
    <property type="entry name" value="RpnA"/>
</dbReference>
<accession>A0A9D1DSR0</accession>
<organism evidence="1 2">
    <name type="scientific">Candidatus Gallacutalibacter pullicola</name>
    <dbReference type="NCBI Taxonomy" id="2840830"/>
    <lineage>
        <taxon>Bacteria</taxon>
        <taxon>Bacillati</taxon>
        <taxon>Bacillota</taxon>
        <taxon>Clostridia</taxon>
        <taxon>Eubacteriales</taxon>
        <taxon>Candidatus Gallacutalibacter</taxon>
    </lineage>
</organism>
<reference evidence="1" key="2">
    <citation type="journal article" date="2021" name="PeerJ">
        <title>Extensive microbial diversity within the chicken gut microbiome revealed by metagenomics and culture.</title>
        <authorList>
            <person name="Gilroy R."/>
            <person name="Ravi A."/>
            <person name="Getino M."/>
            <person name="Pursley I."/>
            <person name="Horton D.L."/>
            <person name="Alikhan N.F."/>
            <person name="Baker D."/>
            <person name="Gharbi K."/>
            <person name="Hall N."/>
            <person name="Watson M."/>
            <person name="Adriaenssens E.M."/>
            <person name="Foster-Nyarko E."/>
            <person name="Jarju S."/>
            <person name="Secka A."/>
            <person name="Antonio M."/>
            <person name="Oren A."/>
            <person name="Chaudhuri R.R."/>
            <person name="La Ragione R."/>
            <person name="Hildebrand F."/>
            <person name="Pallen M.J."/>
        </authorList>
    </citation>
    <scope>NUCLEOTIDE SEQUENCE</scope>
    <source>
        <strain evidence="1">ChiSjej1B19-7085</strain>
    </source>
</reference>
<dbReference type="AlphaFoldDB" id="A0A9D1DSR0"/>
<evidence type="ECO:0000313" key="1">
    <source>
        <dbReference type="EMBL" id="HIR58410.1"/>
    </source>
</evidence>
<dbReference type="EMBL" id="DVHF01000157">
    <property type="protein sequence ID" value="HIR58410.1"/>
    <property type="molecule type" value="Genomic_DNA"/>
</dbReference>
<evidence type="ECO:0000313" key="2">
    <source>
        <dbReference type="Proteomes" id="UP000886785"/>
    </source>
</evidence>
<proteinExistence type="predicted"/>
<name>A0A9D1DSR0_9FIRM</name>
<reference evidence="1" key="1">
    <citation type="submission" date="2020-10" db="EMBL/GenBank/DDBJ databases">
        <authorList>
            <person name="Gilroy R."/>
        </authorList>
    </citation>
    <scope>NUCLEOTIDE SEQUENCE</scope>
    <source>
        <strain evidence="1">ChiSjej1B19-7085</strain>
    </source>
</reference>
<gene>
    <name evidence="1" type="ORF">IAA54_12195</name>
</gene>
<comment type="caution">
    <text evidence="1">The sequence shown here is derived from an EMBL/GenBank/DDBJ whole genome shotgun (WGS) entry which is preliminary data.</text>
</comment>
<dbReference type="Proteomes" id="UP000886785">
    <property type="component" value="Unassembled WGS sequence"/>
</dbReference>